<organism evidence="1 2">
    <name type="scientific">Athelia psychrophila</name>
    <dbReference type="NCBI Taxonomy" id="1759441"/>
    <lineage>
        <taxon>Eukaryota</taxon>
        <taxon>Fungi</taxon>
        <taxon>Dikarya</taxon>
        <taxon>Basidiomycota</taxon>
        <taxon>Agaricomycotina</taxon>
        <taxon>Agaricomycetes</taxon>
        <taxon>Agaricomycetidae</taxon>
        <taxon>Atheliales</taxon>
        <taxon>Atheliaceae</taxon>
        <taxon>Athelia</taxon>
    </lineage>
</organism>
<sequence>MTSAHIAPHVENLSNTFGQFLGHIESGHEAPHGKSFPEPEHHHFYIDLHKEVQASHKICHEFHEMKPALLARGVKGSDIVLAFEGETIAIIAMFDSLKAADPPAKSSCLLASLHRNTHSETSQDLGESFCLVIRQMIQYLRDDSKANKDQRSR</sequence>
<reference evidence="1 2" key="1">
    <citation type="journal article" date="2016" name="Mol. Biol. Evol.">
        <title>Comparative Genomics of Early-Diverging Mushroom-Forming Fungi Provides Insights into the Origins of Lignocellulose Decay Capabilities.</title>
        <authorList>
            <person name="Nagy L.G."/>
            <person name="Riley R."/>
            <person name="Tritt A."/>
            <person name="Adam C."/>
            <person name="Daum C."/>
            <person name="Floudas D."/>
            <person name="Sun H."/>
            <person name="Yadav J.S."/>
            <person name="Pangilinan J."/>
            <person name="Larsson K.H."/>
            <person name="Matsuura K."/>
            <person name="Barry K."/>
            <person name="Labutti K."/>
            <person name="Kuo R."/>
            <person name="Ohm R.A."/>
            <person name="Bhattacharya S.S."/>
            <person name="Shirouzu T."/>
            <person name="Yoshinaga Y."/>
            <person name="Martin F.M."/>
            <person name="Grigoriev I.V."/>
            <person name="Hibbett D.S."/>
        </authorList>
    </citation>
    <scope>NUCLEOTIDE SEQUENCE [LARGE SCALE GENOMIC DNA]</scope>
    <source>
        <strain evidence="1 2">CBS 109695</strain>
    </source>
</reference>
<proteinExistence type="predicted"/>
<name>A0A166GIM3_9AGAM</name>
<gene>
    <name evidence="1" type="ORF">FIBSPDRAFT_933798</name>
</gene>
<accession>A0A166GIM3</accession>
<evidence type="ECO:0000313" key="1">
    <source>
        <dbReference type="EMBL" id="KZP17877.1"/>
    </source>
</evidence>
<evidence type="ECO:0000313" key="2">
    <source>
        <dbReference type="Proteomes" id="UP000076532"/>
    </source>
</evidence>
<keyword evidence="2" id="KW-1185">Reference proteome</keyword>
<protein>
    <submittedName>
        <fullName evidence="1">Uncharacterized protein</fullName>
    </submittedName>
</protein>
<dbReference type="AlphaFoldDB" id="A0A166GIM3"/>
<dbReference type="Proteomes" id="UP000076532">
    <property type="component" value="Unassembled WGS sequence"/>
</dbReference>
<dbReference type="EMBL" id="KV417578">
    <property type="protein sequence ID" value="KZP17877.1"/>
    <property type="molecule type" value="Genomic_DNA"/>
</dbReference>